<proteinExistence type="predicted"/>
<gene>
    <name evidence="1" type="ORF">LCGC14_1331950</name>
</gene>
<name>A0A0F9NIQ1_9ZZZZ</name>
<reference evidence="1" key="1">
    <citation type="journal article" date="2015" name="Nature">
        <title>Complex archaea that bridge the gap between prokaryotes and eukaryotes.</title>
        <authorList>
            <person name="Spang A."/>
            <person name="Saw J.H."/>
            <person name="Jorgensen S.L."/>
            <person name="Zaremba-Niedzwiedzka K."/>
            <person name="Martijn J."/>
            <person name="Lind A.E."/>
            <person name="van Eijk R."/>
            <person name="Schleper C."/>
            <person name="Guy L."/>
            <person name="Ettema T.J."/>
        </authorList>
    </citation>
    <scope>NUCLEOTIDE SEQUENCE</scope>
</reference>
<feature type="non-terminal residue" evidence="1">
    <location>
        <position position="1"/>
    </location>
</feature>
<accession>A0A0F9NIQ1</accession>
<dbReference type="AlphaFoldDB" id="A0A0F9NIQ1"/>
<sequence>EPIDLTKGKSYGVQPAQIEKTPLSETFQVQVQKAVLDLKLPPSPKPSKLPIVKVIDVKAPEIALPKMVGGVGLEIIPYGGMGLYERTEGVAARMAPIMKPSVGDMQRIDIDLKPGVKVIPVQPVVIVEGLREELKIIPRLRVVEDVGLQLREDILIEQMPKLDIAQVPVQEIGQRIRQFPALKIDLGLQQVPRVVVRPFPRVPRVPKVPLRPTLKIPVPVFRRNYVSIRGPRLRPEVPKQGYNFEVRRKGKWERFKTPFAFATREGAEARAQDVVLKEAAASYRVVKAMKGKRVVKSGRKLSPFRKFLFRPGKEPGVKVQKKLLRILTPGEKKEISYAGGIAKMRKAKLKFNKKSKKSKGGKK</sequence>
<comment type="caution">
    <text evidence="1">The sequence shown here is derived from an EMBL/GenBank/DDBJ whole genome shotgun (WGS) entry which is preliminary data.</text>
</comment>
<organism evidence="1">
    <name type="scientific">marine sediment metagenome</name>
    <dbReference type="NCBI Taxonomy" id="412755"/>
    <lineage>
        <taxon>unclassified sequences</taxon>
        <taxon>metagenomes</taxon>
        <taxon>ecological metagenomes</taxon>
    </lineage>
</organism>
<protein>
    <submittedName>
        <fullName evidence="1">Uncharacterized protein</fullName>
    </submittedName>
</protein>
<dbReference type="EMBL" id="LAZR01008058">
    <property type="protein sequence ID" value="KKM81222.1"/>
    <property type="molecule type" value="Genomic_DNA"/>
</dbReference>
<evidence type="ECO:0000313" key="1">
    <source>
        <dbReference type="EMBL" id="KKM81222.1"/>
    </source>
</evidence>